<evidence type="ECO:0000313" key="4">
    <source>
        <dbReference type="EMBL" id="MFC4336287.1"/>
    </source>
</evidence>
<keyword evidence="5" id="KW-1185">Reference proteome</keyword>
<dbReference type="Proteomes" id="UP001595823">
    <property type="component" value="Unassembled WGS sequence"/>
</dbReference>
<dbReference type="RefSeq" id="WP_380622049.1">
    <property type="nucleotide sequence ID" value="NZ_JBHSDK010000018.1"/>
</dbReference>
<keyword evidence="1" id="KW-1133">Transmembrane helix</keyword>
<organism evidence="4 5">
    <name type="scientific">Salininema proteolyticum</name>
    <dbReference type="NCBI Taxonomy" id="1607685"/>
    <lineage>
        <taxon>Bacteria</taxon>
        <taxon>Bacillati</taxon>
        <taxon>Actinomycetota</taxon>
        <taxon>Actinomycetes</taxon>
        <taxon>Glycomycetales</taxon>
        <taxon>Glycomycetaceae</taxon>
        <taxon>Salininema</taxon>
    </lineage>
</organism>
<reference evidence="5" key="1">
    <citation type="journal article" date="2019" name="Int. J. Syst. Evol. Microbiol.">
        <title>The Global Catalogue of Microorganisms (GCM) 10K type strain sequencing project: providing services to taxonomists for standard genome sequencing and annotation.</title>
        <authorList>
            <consortium name="The Broad Institute Genomics Platform"/>
            <consortium name="The Broad Institute Genome Sequencing Center for Infectious Disease"/>
            <person name="Wu L."/>
            <person name="Ma J."/>
        </authorList>
    </citation>
    <scope>NUCLEOTIDE SEQUENCE [LARGE SCALE GENOMIC DNA]</scope>
    <source>
        <strain evidence="5">IBRC-M 10908</strain>
    </source>
</reference>
<evidence type="ECO:0000259" key="3">
    <source>
        <dbReference type="Pfam" id="PF19407"/>
    </source>
</evidence>
<dbReference type="EMBL" id="JBHSDK010000018">
    <property type="protein sequence ID" value="MFC4336287.1"/>
    <property type="molecule type" value="Genomic_DNA"/>
</dbReference>
<evidence type="ECO:0000256" key="2">
    <source>
        <dbReference type="SAM" id="SignalP"/>
    </source>
</evidence>
<feature type="chain" id="PRO_5045691861" evidence="2">
    <location>
        <begin position="33"/>
        <end position="436"/>
    </location>
</feature>
<name>A0ABV8U0Z7_9ACTN</name>
<dbReference type="InterPro" id="IPR046022">
    <property type="entry name" value="DUF5979"/>
</dbReference>
<proteinExistence type="predicted"/>
<evidence type="ECO:0000256" key="1">
    <source>
        <dbReference type="SAM" id="Phobius"/>
    </source>
</evidence>
<keyword evidence="1" id="KW-0472">Membrane</keyword>
<feature type="transmembrane region" description="Helical" evidence="1">
    <location>
        <begin position="408"/>
        <end position="429"/>
    </location>
</feature>
<protein>
    <submittedName>
        <fullName evidence="4">DUF5979 domain-containing protein</fullName>
    </submittedName>
</protein>
<accession>A0ABV8U0Z7</accession>
<feature type="domain" description="DUF5979" evidence="3">
    <location>
        <begin position="298"/>
        <end position="396"/>
    </location>
</feature>
<feature type="domain" description="DUF5979" evidence="3">
    <location>
        <begin position="190"/>
        <end position="285"/>
    </location>
</feature>
<feature type="signal peptide" evidence="2">
    <location>
        <begin position="1"/>
        <end position="32"/>
    </location>
</feature>
<keyword evidence="2" id="KW-0732">Signal</keyword>
<comment type="caution">
    <text evidence="4">The sequence shown here is derived from an EMBL/GenBank/DDBJ whole genome shotgun (WGS) entry which is preliminary data.</text>
</comment>
<gene>
    <name evidence="4" type="ORF">ACFPET_13855</name>
</gene>
<keyword evidence="1" id="KW-0812">Transmembrane</keyword>
<sequence length="436" mass="45147">MQTKWVSRWIGGSSLAAALAAGLFLVPTAALAMEPPKTGPSDERADYLEGNIRDCEHGGYPAEDGYVQLAAQNTGTADDGLVRVTGGTVPSPPPDGHLPSSGEYTGINVEILPDGVDMNVVVDAVFVKASTDTNRYTSPHVPPELGPDQWYIGPMITSGKEPKVADVSHYIVCYRFKEQHPPPTSGSLGVAKQVISPDGAAGLPDSYEATVECDTSGTFNVTFGSAGGLGDVEGAGKVIEDLVPGETCTVTETDPPGAVVSYVPSQEVTIEGGKDILVNIVNDFTDMGPMTGRLEIVKETDDGTSGDSFIVQYSCQGSDSPTSGAVEVASGESAAVESIPSGMFCEVAELPEDMPHGWEIAGYDVTGAEELVYSEDGNPIFRVDADSTVTVTVKNAALPTLSVTGGSLWIGAAIAAAILAAGGIAMAFAKLRRKIA</sequence>
<dbReference type="Pfam" id="PF19407">
    <property type="entry name" value="DUF5979"/>
    <property type="match status" value="2"/>
</dbReference>
<evidence type="ECO:0000313" key="5">
    <source>
        <dbReference type="Proteomes" id="UP001595823"/>
    </source>
</evidence>